<sequence length="363" mass="42018">MYNDWIWETIGATKIPLGGGFHGGIFDHITSLENLFRAWKEFKKNKSKKPDVITFSLNLENNIFKLRDELVAGSWVCGGYKKFSIKDPKPRTIHKATVGDRVLYQAIYRILYPIFDKTFIFDSYSSRVGKGTHAGIKRLNASLQKLSRNYTKPVYALKCDIKKFFDSIDHHILLMLIKQKIDCPETMELLEKIVDSFHKTLGKGLPLGNVTSQVFANVYMNPFDWFVKKQLGEKSYIRYCDDFIILSNSRAQLSLLVSRLQVFLMDQLKLEMHPDKVIIRSLNSGIDFLGAVLLPYRMVPRTKTMNRIIKKSKKLFEQVKTGKLMTQRLKQSLSSYFGHLSHTKSYKAQSFLRLINTKIRDLP</sequence>
<dbReference type="PANTHER" id="PTHR34047">
    <property type="entry name" value="NUCLEAR INTRON MATURASE 1, MITOCHONDRIAL-RELATED"/>
    <property type="match status" value="1"/>
</dbReference>
<dbReference type="Proteomes" id="UP000034682">
    <property type="component" value="Unassembled WGS sequence"/>
</dbReference>
<dbReference type="GO" id="GO:0003964">
    <property type="term" value="F:RNA-directed DNA polymerase activity"/>
    <property type="evidence" value="ECO:0007669"/>
    <property type="project" value="UniProtKB-KW"/>
</dbReference>
<reference evidence="2 3" key="1">
    <citation type="journal article" date="2015" name="Nature">
        <title>rRNA introns, odd ribosomes, and small enigmatic genomes across a large radiation of phyla.</title>
        <authorList>
            <person name="Brown C.T."/>
            <person name="Hug L.A."/>
            <person name="Thomas B.C."/>
            <person name="Sharon I."/>
            <person name="Castelle C.J."/>
            <person name="Singh A."/>
            <person name="Wilkins M.J."/>
            <person name="Williams K.H."/>
            <person name="Banfield J.F."/>
        </authorList>
    </citation>
    <scope>NUCLEOTIDE SEQUENCE [LARGE SCALE GENOMIC DNA]</scope>
</reference>
<dbReference type="InterPro" id="IPR000477">
    <property type="entry name" value="RT_dom"/>
</dbReference>
<dbReference type="AlphaFoldDB" id="A0A0G1VDF4"/>
<comment type="caution">
    <text evidence="2">The sequence shown here is derived from an EMBL/GenBank/DDBJ whole genome shotgun (WGS) entry which is preliminary data.</text>
</comment>
<dbReference type="PANTHER" id="PTHR34047:SF8">
    <property type="entry name" value="PROTEIN YKFC"/>
    <property type="match status" value="1"/>
</dbReference>
<keyword evidence="2" id="KW-0808">Transferase</keyword>
<dbReference type="SUPFAM" id="SSF56672">
    <property type="entry name" value="DNA/RNA polymerases"/>
    <property type="match status" value="1"/>
</dbReference>
<dbReference type="CDD" id="cd01651">
    <property type="entry name" value="RT_G2_intron"/>
    <property type="match status" value="1"/>
</dbReference>
<evidence type="ECO:0000259" key="1">
    <source>
        <dbReference type="PROSITE" id="PS50878"/>
    </source>
</evidence>
<dbReference type="InterPro" id="IPR043502">
    <property type="entry name" value="DNA/RNA_pol_sf"/>
</dbReference>
<name>A0A0G1VDF4_9BACT</name>
<dbReference type="InterPro" id="IPR051083">
    <property type="entry name" value="GrpII_Intron_Splice-Mob/Def"/>
</dbReference>
<evidence type="ECO:0000313" key="2">
    <source>
        <dbReference type="EMBL" id="KKU76143.1"/>
    </source>
</evidence>
<proteinExistence type="predicted"/>
<keyword evidence="2" id="KW-0548">Nucleotidyltransferase</keyword>
<keyword evidence="2" id="KW-0695">RNA-directed DNA polymerase</keyword>
<accession>A0A0G1VDF4</accession>
<evidence type="ECO:0000313" key="3">
    <source>
        <dbReference type="Proteomes" id="UP000034682"/>
    </source>
</evidence>
<dbReference type="PROSITE" id="PS50878">
    <property type="entry name" value="RT_POL"/>
    <property type="match status" value="1"/>
</dbReference>
<dbReference type="Pfam" id="PF00078">
    <property type="entry name" value="RVT_1"/>
    <property type="match status" value="1"/>
</dbReference>
<gene>
    <name evidence="2" type="ORF">UY02_C0031G0005</name>
</gene>
<organism evidence="2 3">
    <name type="scientific">Candidatus Giovannonibacteria bacterium GW2011_GWB1_47_6b</name>
    <dbReference type="NCBI Taxonomy" id="1618655"/>
    <lineage>
        <taxon>Bacteria</taxon>
        <taxon>Candidatus Giovannoniibacteriota</taxon>
    </lineage>
</organism>
<feature type="domain" description="Reverse transcriptase" evidence="1">
    <location>
        <begin position="1"/>
        <end position="293"/>
    </location>
</feature>
<protein>
    <submittedName>
        <fullName evidence="2">Retron-type reverse transcriptase</fullName>
    </submittedName>
</protein>
<dbReference type="EMBL" id="LCOK01000031">
    <property type="protein sequence ID" value="KKU76143.1"/>
    <property type="molecule type" value="Genomic_DNA"/>
</dbReference>